<dbReference type="Proteomes" id="UP001465755">
    <property type="component" value="Unassembled WGS sequence"/>
</dbReference>
<organism evidence="2 3">
    <name type="scientific">Symbiochloris irregularis</name>
    <dbReference type="NCBI Taxonomy" id="706552"/>
    <lineage>
        <taxon>Eukaryota</taxon>
        <taxon>Viridiplantae</taxon>
        <taxon>Chlorophyta</taxon>
        <taxon>core chlorophytes</taxon>
        <taxon>Trebouxiophyceae</taxon>
        <taxon>Trebouxiales</taxon>
        <taxon>Trebouxiaceae</taxon>
        <taxon>Symbiochloris</taxon>
    </lineage>
</organism>
<evidence type="ECO:0000256" key="1">
    <source>
        <dbReference type="SAM" id="MobiDB-lite"/>
    </source>
</evidence>
<proteinExistence type="predicted"/>
<dbReference type="EMBL" id="JALJOQ010000047">
    <property type="protein sequence ID" value="KAK9804960.1"/>
    <property type="molecule type" value="Genomic_DNA"/>
</dbReference>
<accession>A0AAW1P577</accession>
<feature type="region of interest" description="Disordered" evidence="1">
    <location>
        <begin position="161"/>
        <end position="226"/>
    </location>
</feature>
<sequence length="226" mass="23950">MAQPLSQRLAKFRENFKKVLGPKRQGYGELGQLEEPLVGDDEHEGQGGSRVDYARQHGVAPPSQGRQQQGHPMGGTLADVPSQGDDMRQLAALGREAAEILWEMAAMNDSGDAAKEMLDKTAQLQAQLRGMIGDYHDSDEEALAGGLEVYDLLTNTLEEYSGKSAAPHPASGAPSSSVPTSSGGAVPQLRPPPDNPFQAGSDPLRLGQTAPGQKPKGEEAPLISFD</sequence>
<dbReference type="SUPFAM" id="SSF89009">
    <property type="entry name" value="GAT-like domain"/>
    <property type="match status" value="1"/>
</dbReference>
<reference evidence="2 3" key="1">
    <citation type="journal article" date="2024" name="Nat. Commun.">
        <title>Phylogenomics reveals the evolutionary origins of lichenization in chlorophyte algae.</title>
        <authorList>
            <person name="Puginier C."/>
            <person name="Libourel C."/>
            <person name="Otte J."/>
            <person name="Skaloud P."/>
            <person name="Haon M."/>
            <person name="Grisel S."/>
            <person name="Petersen M."/>
            <person name="Berrin J.G."/>
            <person name="Delaux P.M."/>
            <person name="Dal Grande F."/>
            <person name="Keller J."/>
        </authorList>
    </citation>
    <scope>NUCLEOTIDE SEQUENCE [LARGE SCALE GENOMIC DNA]</scope>
    <source>
        <strain evidence="2 3">SAG 2036</strain>
    </source>
</reference>
<evidence type="ECO:0000313" key="3">
    <source>
        <dbReference type="Proteomes" id="UP001465755"/>
    </source>
</evidence>
<feature type="compositionally biased region" description="Low complexity" evidence="1">
    <location>
        <begin position="162"/>
        <end position="187"/>
    </location>
</feature>
<keyword evidence="3" id="KW-1185">Reference proteome</keyword>
<protein>
    <submittedName>
        <fullName evidence="2">Uncharacterized protein</fullName>
    </submittedName>
</protein>
<feature type="region of interest" description="Disordered" evidence="1">
    <location>
        <begin position="21"/>
        <end position="88"/>
    </location>
</feature>
<gene>
    <name evidence="2" type="ORF">WJX73_003788</name>
</gene>
<comment type="caution">
    <text evidence="2">The sequence shown here is derived from an EMBL/GenBank/DDBJ whole genome shotgun (WGS) entry which is preliminary data.</text>
</comment>
<name>A0AAW1P577_9CHLO</name>
<dbReference type="AlphaFoldDB" id="A0AAW1P577"/>
<evidence type="ECO:0000313" key="2">
    <source>
        <dbReference type="EMBL" id="KAK9804960.1"/>
    </source>
</evidence>